<evidence type="ECO:0000313" key="10">
    <source>
        <dbReference type="EMBL" id="POP51267.1"/>
    </source>
</evidence>
<keyword evidence="2" id="KW-1003">Cell membrane</keyword>
<comment type="subcellular location">
    <subcellularLocation>
        <location evidence="1">Membrane</location>
        <topology evidence="1">Multi-pass membrane protein</topology>
    </subcellularLocation>
</comment>
<feature type="transmembrane region" description="Helical" evidence="7">
    <location>
        <begin position="85"/>
        <end position="107"/>
    </location>
</feature>
<sequence length="283" mass="31054">MAEVVGLRLPLSANLERFSLLLWQSSVPHRIAEERGMQVVWVASEHHAEQVKALYARLQAGDPELVVAAVEPREVPPQTVWYKRFFSVPVVAILLVLSLLGALLPVLDRNYQYLPYLSFYQLYIVDGTLRGDWPVGQLWRVITPAFLHFGVMHIVFNSLWLWELGGMIERRQGAVRVFGIFVLVAAGSNIAQAMSSVSLFGGMSGVIYGLLGYIVIWNKLRPSQAFPLAKGVAVVMVVWLLLCIAGFTELLGVGSVANTAHVSGLVLGLVLGAAAALLDRKPL</sequence>
<dbReference type="PANTHER" id="PTHR43066">
    <property type="entry name" value="RHOMBOID-RELATED PROTEIN"/>
    <property type="match status" value="1"/>
</dbReference>
<comment type="caution">
    <text evidence="10">The sequence shown here is derived from an EMBL/GenBank/DDBJ whole genome shotgun (WGS) entry which is preliminary data.</text>
</comment>
<dbReference type="AlphaFoldDB" id="A0A2S4HBD1"/>
<evidence type="ECO:0000256" key="6">
    <source>
        <dbReference type="ARBA" id="ARBA00023136"/>
    </source>
</evidence>
<keyword evidence="10" id="KW-0645">Protease</keyword>
<dbReference type="GO" id="GO:0006508">
    <property type="term" value="P:proteolysis"/>
    <property type="evidence" value="ECO:0007669"/>
    <property type="project" value="UniProtKB-KW"/>
</dbReference>
<feature type="transmembrane region" description="Helical" evidence="7">
    <location>
        <begin position="260"/>
        <end position="278"/>
    </location>
</feature>
<dbReference type="OrthoDB" id="9778341at2"/>
<feature type="domain" description="Peptidase S54 rhomboid" evidence="8">
    <location>
        <begin position="136"/>
        <end position="274"/>
    </location>
</feature>
<accession>A0A2S4HBD1</accession>
<dbReference type="EMBL" id="PQGG01000042">
    <property type="protein sequence ID" value="POP51267.1"/>
    <property type="molecule type" value="Genomic_DNA"/>
</dbReference>
<dbReference type="Gene3D" id="3.30.70.2080">
    <property type="match status" value="1"/>
</dbReference>
<dbReference type="Proteomes" id="UP000237222">
    <property type="component" value="Unassembled WGS sequence"/>
</dbReference>
<proteinExistence type="predicted"/>
<feature type="transmembrane region" description="Helical" evidence="7">
    <location>
        <begin position="197"/>
        <end position="216"/>
    </location>
</feature>
<keyword evidence="5 7" id="KW-1133">Transmembrane helix</keyword>
<name>A0A2S4HBD1_9GAMM</name>
<dbReference type="PANTHER" id="PTHR43066:SF26">
    <property type="entry name" value="RHOMBOID PROTEASE GLPG"/>
    <property type="match status" value="1"/>
</dbReference>
<dbReference type="Gene3D" id="1.20.1540.10">
    <property type="entry name" value="Rhomboid-like"/>
    <property type="match status" value="1"/>
</dbReference>
<evidence type="ECO:0000256" key="5">
    <source>
        <dbReference type="ARBA" id="ARBA00022989"/>
    </source>
</evidence>
<keyword evidence="3" id="KW-0997">Cell inner membrane</keyword>
<evidence type="ECO:0000313" key="11">
    <source>
        <dbReference type="Proteomes" id="UP000237222"/>
    </source>
</evidence>
<evidence type="ECO:0000256" key="2">
    <source>
        <dbReference type="ARBA" id="ARBA00022475"/>
    </source>
</evidence>
<gene>
    <name evidence="10" type="ORF">C0068_18320</name>
</gene>
<protein>
    <submittedName>
        <fullName evidence="10">Rhomboid family intramembrane serine protease</fullName>
    </submittedName>
</protein>
<evidence type="ECO:0000256" key="7">
    <source>
        <dbReference type="SAM" id="Phobius"/>
    </source>
</evidence>
<evidence type="ECO:0000259" key="8">
    <source>
        <dbReference type="Pfam" id="PF01694"/>
    </source>
</evidence>
<feature type="domain" description="Rhomboid protease N-terminal" evidence="9">
    <location>
        <begin position="6"/>
        <end position="67"/>
    </location>
</feature>
<dbReference type="GO" id="GO:0016020">
    <property type="term" value="C:membrane"/>
    <property type="evidence" value="ECO:0007669"/>
    <property type="project" value="UniProtKB-SubCell"/>
</dbReference>
<dbReference type="InterPro" id="IPR031976">
    <property type="entry name" value="NRho"/>
</dbReference>
<evidence type="ECO:0000256" key="4">
    <source>
        <dbReference type="ARBA" id="ARBA00022692"/>
    </source>
</evidence>
<evidence type="ECO:0000256" key="1">
    <source>
        <dbReference type="ARBA" id="ARBA00004141"/>
    </source>
</evidence>
<dbReference type="RefSeq" id="WP_103685913.1">
    <property type="nucleotide sequence ID" value="NZ_PQGG01000042.1"/>
</dbReference>
<organism evidence="10 11">
    <name type="scientific">Zhongshania marina</name>
    <dbReference type="NCBI Taxonomy" id="2304603"/>
    <lineage>
        <taxon>Bacteria</taxon>
        <taxon>Pseudomonadati</taxon>
        <taxon>Pseudomonadota</taxon>
        <taxon>Gammaproteobacteria</taxon>
        <taxon>Cellvibrionales</taxon>
        <taxon>Spongiibacteraceae</taxon>
        <taxon>Zhongshania</taxon>
    </lineage>
</organism>
<feature type="transmembrane region" description="Helical" evidence="7">
    <location>
        <begin position="174"/>
        <end position="191"/>
    </location>
</feature>
<dbReference type="SUPFAM" id="SSF144091">
    <property type="entry name" value="Rhomboid-like"/>
    <property type="match status" value="1"/>
</dbReference>
<dbReference type="Pfam" id="PF16733">
    <property type="entry name" value="NRho"/>
    <property type="match status" value="1"/>
</dbReference>
<dbReference type="InterPro" id="IPR038244">
    <property type="entry name" value="NRho_sf"/>
</dbReference>
<dbReference type="InterPro" id="IPR035952">
    <property type="entry name" value="Rhomboid-like_sf"/>
</dbReference>
<keyword evidence="4 7" id="KW-0812">Transmembrane</keyword>
<feature type="transmembrane region" description="Helical" evidence="7">
    <location>
        <begin position="228"/>
        <end position="248"/>
    </location>
</feature>
<dbReference type="Pfam" id="PF01694">
    <property type="entry name" value="Rhomboid"/>
    <property type="match status" value="1"/>
</dbReference>
<dbReference type="InterPro" id="IPR022764">
    <property type="entry name" value="Peptidase_S54_rhomboid_dom"/>
</dbReference>
<evidence type="ECO:0000259" key="9">
    <source>
        <dbReference type="Pfam" id="PF16733"/>
    </source>
</evidence>
<reference evidence="10" key="1">
    <citation type="submission" date="2018-01" db="EMBL/GenBank/DDBJ databases">
        <authorList>
            <person name="Yu X.-D."/>
        </authorList>
    </citation>
    <scope>NUCLEOTIDE SEQUENCE</scope>
    <source>
        <strain evidence="10">ZX-21</strain>
    </source>
</reference>
<dbReference type="GO" id="GO:0004252">
    <property type="term" value="F:serine-type endopeptidase activity"/>
    <property type="evidence" value="ECO:0007669"/>
    <property type="project" value="InterPro"/>
</dbReference>
<keyword evidence="10" id="KW-0378">Hydrolase</keyword>
<keyword evidence="6 7" id="KW-0472">Membrane</keyword>
<evidence type="ECO:0000256" key="3">
    <source>
        <dbReference type="ARBA" id="ARBA00022519"/>
    </source>
</evidence>
<feature type="transmembrane region" description="Helical" evidence="7">
    <location>
        <begin position="138"/>
        <end position="162"/>
    </location>
</feature>